<name>A0ABY6MP95_9BURK</name>
<evidence type="ECO:0000256" key="7">
    <source>
        <dbReference type="SAM" id="MobiDB-lite"/>
    </source>
</evidence>
<dbReference type="EMBL" id="CP110257">
    <property type="protein sequence ID" value="UZD54313.1"/>
    <property type="molecule type" value="Genomic_DNA"/>
</dbReference>
<comment type="subcellular location">
    <subcellularLocation>
        <location evidence="1">Cell outer membrane</location>
        <topology evidence="1">Lipid-anchor</topology>
    </subcellularLocation>
</comment>
<evidence type="ECO:0000256" key="5">
    <source>
        <dbReference type="ARBA" id="ARBA00023237"/>
    </source>
</evidence>
<feature type="region of interest" description="Disordered" evidence="7">
    <location>
        <begin position="32"/>
        <end position="61"/>
    </location>
</feature>
<keyword evidence="9" id="KW-1185">Reference proteome</keyword>
<organism evidence="8 9">
    <name type="scientific">Caldimonas aquatica</name>
    <dbReference type="NCBI Taxonomy" id="376175"/>
    <lineage>
        <taxon>Bacteria</taxon>
        <taxon>Pseudomonadati</taxon>
        <taxon>Pseudomonadota</taxon>
        <taxon>Betaproteobacteria</taxon>
        <taxon>Burkholderiales</taxon>
        <taxon>Sphaerotilaceae</taxon>
        <taxon>Caldimonas</taxon>
    </lineage>
</organism>
<feature type="compositionally biased region" description="Low complexity" evidence="7">
    <location>
        <begin position="33"/>
        <end position="61"/>
    </location>
</feature>
<dbReference type="PROSITE" id="PS51257">
    <property type="entry name" value="PROKAR_LIPOPROTEIN"/>
    <property type="match status" value="1"/>
</dbReference>
<keyword evidence="3" id="KW-0472">Membrane</keyword>
<evidence type="ECO:0000256" key="1">
    <source>
        <dbReference type="ARBA" id="ARBA00004459"/>
    </source>
</evidence>
<dbReference type="NCBIfam" id="NF047847">
    <property type="entry name" value="SS_mature_LptM"/>
    <property type="match status" value="1"/>
</dbReference>
<evidence type="ECO:0000256" key="4">
    <source>
        <dbReference type="ARBA" id="ARBA00023139"/>
    </source>
</evidence>
<dbReference type="Proteomes" id="UP001163266">
    <property type="component" value="Chromosome"/>
</dbReference>
<evidence type="ECO:0000256" key="3">
    <source>
        <dbReference type="ARBA" id="ARBA00023136"/>
    </source>
</evidence>
<keyword evidence="2" id="KW-0732">Signal</keyword>
<evidence type="ECO:0000313" key="9">
    <source>
        <dbReference type="Proteomes" id="UP001163266"/>
    </source>
</evidence>
<keyword evidence="5" id="KW-0998">Cell outer membrane</keyword>
<proteinExistence type="predicted"/>
<evidence type="ECO:0000256" key="2">
    <source>
        <dbReference type="ARBA" id="ARBA00022729"/>
    </source>
</evidence>
<sequence>MLSRASTILVLAATTLLAVGLGGCGQKGPLYLPSPGTAAASTSSPPAQAASAPAPAPAASR</sequence>
<dbReference type="RefSeq" id="WP_264891882.1">
    <property type="nucleotide sequence ID" value="NZ_CP110257.1"/>
</dbReference>
<evidence type="ECO:0000313" key="8">
    <source>
        <dbReference type="EMBL" id="UZD54313.1"/>
    </source>
</evidence>
<keyword evidence="6 8" id="KW-0449">Lipoprotein</keyword>
<dbReference type="InterPro" id="IPR032831">
    <property type="entry name" value="LptM_cons"/>
</dbReference>
<gene>
    <name evidence="8" type="ORF">OMP39_11610</name>
</gene>
<keyword evidence="4" id="KW-0564">Palmitate</keyword>
<protein>
    <submittedName>
        <fullName evidence="8">Lipoprotein</fullName>
    </submittedName>
</protein>
<evidence type="ECO:0000256" key="6">
    <source>
        <dbReference type="ARBA" id="ARBA00023288"/>
    </source>
</evidence>
<reference evidence="8" key="1">
    <citation type="submission" date="2022-10" db="EMBL/GenBank/DDBJ databases">
        <title>Complete genome sequence of Schlegelella aquatica LMG 23380.</title>
        <authorList>
            <person name="Musilova J."/>
            <person name="Kourilova X."/>
            <person name="Bezdicek M."/>
            <person name="Hermankova K."/>
            <person name="Obruca S."/>
            <person name="Sedlar K."/>
        </authorList>
    </citation>
    <scope>NUCLEOTIDE SEQUENCE</scope>
    <source>
        <strain evidence="8">LMG 23380</strain>
    </source>
</reference>
<accession>A0ABY6MP95</accession>